<protein>
    <recommendedName>
        <fullName evidence="3">Lipoprotein</fullName>
    </recommendedName>
</protein>
<accession>A0A4Z0L5R2</accession>
<dbReference type="Proteomes" id="UP000297407">
    <property type="component" value="Unassembled WGS sequence"/>
</dbReference>
<dbReference type="AlphaFoldDB" id="A0A4Z0L5R2"/>
<dbReference type="RefSeq" id="WP_135526028.1">
    <property type="nucleotide sequence ID" value="NZ_SRLH01000004.1"/>
</dbReference>
<evidence type="ECO:0008006" key="3">
    <source>
        <dbReference type="Google" id="ProtNLM"/>
    </source>
</evidence>
<sequence>MKKMNYIKIILILTLVYSCSTKKTFQNDDEIGQNSITAIKFMGTVTTHPSSTNEKSFWAFKDEHVILKIRNYNILDEVKSLKNKGNDMMMDVNYSFLIKQNNKITDTLYSDSSLKSWVLKKGKTYTMFSDDEGKIAQNLRQSYSFFNDCW</sequence>
<name>A0A4Z0L5R2_9FLAO</name>
<proteinExistence type="predicted"/>
<dbReference type="EMBL" id="SRLH01000004">
    <property type="protein sequence ID" value="TGD57856.1"/>
    <property type="molecule type" value="Genomic_DNA"/>
</dbReference>
<reference evidence="1 2" key="1">
    <citation type="submission" date="2019-04" db="EMBL/GenBank/DDBJ databases">
        <title>Flavobacterium sp. strain DS2-A Genome sequencing and assembly.</title>
        <authorList>
            <person name="Kim I."/>
        </authorList>
    </citation>
    <scope>NUCLEOTIDE SEQUENCE [LARGE SCALE GENOMIC DNA]</scope>
    <source>
        <strain evidence="1 2">DS2-A</strain>
    </source>
</reference>
<comment type="caution">
    <text evidence="1">The sequence shown here is derived from an EMBL/GenBank/DDBJ whole genome shotgun (WGS) entry which is preliminary data.</text>
</comment>
<dbReference type="PROSITE" id="PS51257">
    <property type="entry name" value="PROKAR_LIPOPROTEIN"/>
    <property type="match status" value="1"/>
</dbReference>
<dbReference type="OrthoDB" id="1268991at2"/>
<keyword evidence="2" id="KW-1185">Reference proteome</keyword>
<evidence type="ECO:0000313" key="2">
    <source>
        <dbReference type="Proteomes" id="UP000297407"/>
    </source>
</evidence>
<gene>
    <name evidence="1" type="ORF">E4635_07530</name>
</gene>
<evidence type="ECO:0000313" key="1">
    <source>
        <dbReference type="EMBL" id="TGD57856.1"/>
    </source>
</evidence>
<organism evidence="1 2">
    <name type="scientific">Flavobacterium humi</name>
    <dbReference type="NCBI Taxonomy" id="2562683"/>
    <lineage>
        <taxon>Bacteria</taxon>
        <taxon>Pseudomonadati</taxon>
        <taxon>Bacteroidota</taxon>
        <taxon>Flavobacteriia</taxon>
        <taxon>Flavobacteriales</taxon>
        <taxon>Flavobacteriaceae</taxon>
        <taxon>Flavobacterium</taxon>
    </lineage>
</organism>